<protein>
    <recommendedName>
        <fullName evidence="2">histidine kinase</fullName>
        <ecNumber evidence="2">2.7.13.3</ecNumber>
    </recommendedName>
</protein>
<feature type="domain" description="Histidine kinase" evidence="7">
    <location>
        <begin position="143"/>
        <end position="362"/>
    </location>
</feature>
<dbReference type="EC" id="2.7.13.3" evidence="2"/>
<dbReference type="CDD" id="cd00082">
    <property type="entry name" value="HisKA"/>
    <property type="match status" value="1"/>
</dbReference>
<dbReference type="SUPFAM" id="SSF52172">
    <property type="entry name" value="CheY-like"/>
    <property type="match status" value="1"/>
</dbReference>
<dbReference type="InterPro" id="IPR001789">
    <property type="entry name" value="Sig_transdc_resp-reg_receiver"/>
</dbReference>
<dbReference type="InterPro" id="IPR036890">
    <property type="entry name" value="HATPase_C_sf"/>
</dbReference>
<comment type="caution">
    <text evidence="9">The sequence shown here is derived from an EMBL/GenBank/DDBJ whole genome shotgun (WGS) entry which is preliminary data.</text>
</comment>
<dbReference type="Pfam" id="PF00512">
    <property type="entry name" value="HisKA"/>
    <property type="match status" value="1"/>
</dbReference>
<dbReference type="InterPro" id="IPR003594">
    <property type="entry name" value="HATPase_dom"/>
</dbReference>
<dbReference type="SMART" id="SM00387">
    <property type="entry name" value="HATPase_c"/>
    <property type="match status" value="1"/>
</dbReference>
<dbReference type="SUPFAM" id="SSF55874">
    <property type="entry name" value="ATPase domain of HSP90 chaperone/DNA topoisomerase II/histidine kinase"/>
    <property type="match status" value="1"/>
</dbReference>
<evidence type="ECO:0000259" key="8">
    <source>
        <dbReference type="PROSITE" id="PS50110"/>
    </source>
</evidence>
<dbReference type="AlphaFoldDB" id="A0A2W4Y0L1"/>
<evidence type="ECO:0000256" key="6">
    <source>
        <dbReference type="PROSITE-ProRule" id="PRU00169"/>
    </source>
</evidence>
<dbReference type="PRINTS" id="PR00344">
    <property type="entry name" value="BCTRLSENSOR"/>
</dbReference>
<dbReference type="EMBL" id="QBML01000035">
    <property type="protein sequence ID" value="PZO36988.1"/>
    <property type="molecule type" value="Genomic_DNA"/>
</dbReference>
<keyword evidence="4 9" id="KW-0418">Kinase</keyword>
<dbReference type="Gene3D" id="3.40.50.2300">
    <property type="match status" value="1"/>
</dbReference>
<evidence type="ECO:0000256" key="5">
    <source>
        <dbReference type="ARBA" id="ARBA00023012"/>
    </source>
</evidence>
<dbReference type="Pfam" id="PF02518">
    <property type="entry name" value="HATPase_c"/>
    <property type="match status" value="1"/>
</dbReference>
<dbReference type="Pfam" id="PF00072">
    <property type="entry name" value="Response_reg"/>
    <property type="match status" value="1"/>
</dbReference>
<comment type="catalytic activity">
    <reaction evidence="1">
        <text>ATP + protein L-histidine = ADP + protein N-phospho-L-histidine.</text>
        <dbReference type="EC" id="2.7.13.3"/>
    </reaction>
</comment>
<dbReference type="Gene3D" id="3.30.565.10">
    <property type="entry name" value="Histidine kinase-like ATPase, C-terminal domain"/>
    <property type="match status" value="1"/>
</dbReference>
<dbReference type="PROSITE" id="PS50109">
    <property type="entry name" value="HIS_KIN"/>
    <property type="match status" value="1"/>
</dbReference>
<dbReference type="InterPro" id="IPR005467">
    <property type="entry name" value="His_kinase_dom"/>
</dbReference>
<keyword evidence="5" id="KW-0902">Two-component regulatory system</keyword>
<dbReference type="Proteomes" id="UP000249467">
    <property type="component" value="Unassembled WGS sequence"/>
</dbReference>
<evidence type="ECO:0000256" key="3">
    <source>
        <dbReference type="ARBA" id="ARBA00022553"/>
    </source>
</evidence>
<dbReference type="SMART" id="SM00388">
    <property type="entry name" value="HisKA"/>
    <property type="match status" value="1"/>
</dbReference>
<gene>
    <name evidence="9" type="ORF">DCF19_20100</name>
</gene>
<dbReference type="PANTHER" id="PTHR43547:SF2">
    <property type="entry name" value="HYBRID SIGNAL TRANSDUCTION HISTIDINE KINASE C"/>
    <property type="match status" value="1"/>
</dbReference>
<dbReference type="InterPro" id="IPR003661">
    <property type="entry name" value="HisK_dim/P_dom"/>
</dbReference>
<feature type="modified residue" description="4-aspartylphosphate" evidence="6">
    <location>
        <position position="52"/>
    </location>
</feature>
<dbReference type="InterPro" id="IPR011006">
    <property type="entry name" value="CheY-like_superfamily"/>
</dbReference>
<feature type="domain" description="Response regulatory" evidence="8">
    <location>
        <begin position="3"/>
        <end position="119"/>
    </location>
</feature>
<organism evidence="9 10">
    <name type="scientific">Pseudanabaena frigida</name>
    <dbReference type="NCBI Taxonomy" id="945775"/>
    <lineage>
        <taxon>Bacteria</taxon>
        <taxon>Bacillati</taxon>
        <taxon>Cyanobacteriota</taxon>
        <taxon>Cyanophyceae</taxon>
        <taxon>Pseudanabaenales</taxon>
        <taxon>Pseudanabaenaceae</taxon>
        <taxon>Pseudanabaena</taxon>
    </lineage>
</organism>
<evidence type="ECO:0000313" key="10">
    <source>
        <dbReference type="Proteomes" id="UP000249467"/>
    </source>
</evidence>
<sequence>MKRILVIEDNPRLLEDIQDILTLRDFHVITAQNGTVGVNLAKEKHPDLILCDVMMPELDGFGVLKALRLNSLTAAMPVVFLTAKADHYDIREGMNLGADDYLTKPFTVADLMRTIQTRIEKYEIVKKESAAKLDSLRLNIAKFLPHELLTPLHGILGMSELLLHNYELMTTDESIDSIRAIYNSGQRLHRLMRNFILFSELEVIAASSQTWRDVPVCLDIKDIIGLVAHTCAESANRVQDLELDLEDAIVKIASKHFTKVIEEIVENAFKFSKAGNPVRLIGKVDGQFFRLNIIDCGRGMTNEQIANIGACMQFDREYHEQQGSGLGLIIAKRIVELYGGEFSVEYTHSKQTSVCIKLPTHNF</sequence>
<evidence type="ECO:0000259" key="7">
    <source>
        <dbReference type="PROSITE" id="PS50109"/>
    </source>
</evidence>
<dbReference type="SMART" id="SM00448">
    <property type="entry name" value="REC"/>
    <property type="match status" value="1"/>
</dbReference>
<dbReference type="InterPro" id="IPR036097">
    <property type="entry name" value="HisK_dim/P_sf"/>
</dbReference>
<reference evidence="9 10" key="1">
    <citation type="submission" date="2018-04" db="EMBL/GenBank/DDBJ databases">
        <authorList>
            <person name="Go L.Y."/>
            <person name="Mitchell J.A."/>
        </authorList>
    </citation>
    <scope>NUCLEOTIDE SEQUENCE [LARGE SCALE GENOMIC DNA]</scope>
    <source>
        <strain evidence="9">ULC066bin1</strain>
    </source>
</reference>
<name>A0A2W4Y0L1_9CYAN</name>
<reference evidence="9 10" key="2">
    <citation type="submission" date="2018-06" db="EMBL/GenBank/DDBJ databases">
        <title>Metagenomic assembly of (sub)arctic Cyanobacteria and their associated microbiome from non-axenic cultures.</title>
        <authorList>
            <person name="Baurain D."/>
        </authorList>
    </citation>
    <scope>NUCLEOTIDE SEQUENCE [LARGE SCALE GENOMIC DNA]</scope>
    <source>
        <strain evidence="9">ULC066bin1</strain>
    </source>
</reference>
<dbReference type="PANTHER" id="PTHR43547">
    <property type="entry name" value="TWO-COMPONENT HISTIDINE KINASE"/>
    <property type="match status" value="1"/>
</dbReference>
<keyword evidence="3 6" id="KW-0597">Phosphoprotein</keyword>
<proteinExistence type="predicted"/>
<evidence type="ECO:0000313" key="9">
    <source>
        <dbReference type="EMBL" id="PZO36988.1"/>
    </source>
</evidence>
<dbReference type="SUPFAM" id="SSF47384">
    <property type="entry name" value="Homodimeric domain of signal transducing histidine kinase"/>
    <property type="match status" value="1"/>
</dbReference>
<keyword evidence="4 9" id="KW-0808">Transferase</keyword>
<dbReference type="GO" id="GO:0000155">
    <property type="term" value="F:phosphorelay sensor kinase activity"/>
    <property type="evidence" value="ECO:0007669"/>
    <property type="project" value="InterPro"/>
</dbReference>
<evidence type="ECO:0000256" key="1">
    <source>
        <dbReference type="ARBA" id="ARBA00000085"/>
    </source>
</evidence>
<accession>A0A2W4Y0L1</accession>
<dbReference type="InterPro" id="IPR004358">
    <property type="entry name" value="Sig_transdc_His_kin-like_C"/>
</dbReference>
<dbReference type="Gene3D" id="1.10.287.130">
    <property type="match status" value="1"/>
</dbReference>
<evidence type="ECO:0000256" key="4">
    <source>
        <dbReference type="ARBA" id="ARBA00022777"/>
    </source>
</evidence>
<evidence type="ECO:0000256" key="2">
    <source>
        <dbReference type="ARBA" id="ARBA00012438"/>
    </source>
</evidence>
<dbReference type="PROSITE" id="PS50110">
    <property type="entry name" value="RESPONSE_REGULATORY"/>
    <property type="match status" value="1"/>
</dbReference>